<accession>A0AB39Y0B6</accession>
<name>A0AB39Y0B6_9ACTN</name>
<protein>
    <submittedName>
        <fullName evidence="2">Uncharacterized protein</fullName>
    </submittedName>
</protein>
<feature type="region of interest" description="Disordered" evidence="1">
    <location>
        <begin position="628"/>
        <end position="707"/>
    </location>
</feature>
<feature type="compositionally biased region" description="Pro residues" evidence="1">
    <location>
        <begin position="696"/>
        <end position="706"/>
    </location>
</feature>
<gene>
    <name evidence="2" type="ORF">AB5J51_08475</name>
</gene>
<feature type="region of interest" description="Disordered" evidence="1">
    <location>
        <begin position="1"/>
        <end position="27"/>
    </location>
</feature>
<organism evidence="2">
    <name type="scientific">Streptomyces sp. R33</name>
    <dbReference type="NCBI Taxonomy" id="3238629"/>
    <lineage>
        <taxon>Bacteria</taxon>
        <taxon>Bacillati</taxon>
        <taxon>Actinomycetota</taxon>
        <taxon>Actinomycetes</taxon>
        <taxon>Kitasatosporales</taxon>
        <taxon>Streptomycetaceae</taxon>
        <taxon>Streptomyces</taxon>
    </lineage>
</organism>
<reference evidence="2" key="1">
    <citation type="submission" date="2024-08" db="EMBL/GenBank/DDBJ databases">
        <authorList>
            <person name="Yu S.T."/>
        </authorList>
    </citation>
    <scope>NUCLEOTIDE SEQUENCE</scope>
    <source>
        <strain evidence="2">R33</strain>
    </source>
</reference>
<feature type="compositionally biased region" description="Low complexity" evidence="1">
    <location>
        <begin position="644"/>
        <end position="656"/>
    </location>
</feature>
<evidence type="ECO:0000256" key="1">
    <source>
        <dbReference type="SAM" id="MobiDB-lite"/>
    </source>
</evidence>
<feature type="compositionally biased region" description="Low complexity" evidence="1">
    <location>
        <begin position="667"/>
        <end position="695"/>
    </location>
</feature>
<dbReference type="EMBL" id="CP165727">
    <property type="protein sequence ID" value="XDV62964.1"/>
    <property type="molecule type" value="Genomic_DNA"/>
</dbReference>
<dbReference type="AlphaFoldDB" id="A0AB39Y0B6"/>
<sequence length="780" mass="84759">MSPGSFLWASGCSPTTPPCAQRTGSPSGWLATSGTPSDVRLHMSEAVIKGPFPLPAPKEDQEDWIEAVLATDGVNLPRGALENVAPFIAAPGEMIGPPDSDGVRRLKGGTVRRIRTDAGEMLVAVVRMHGVGGVLWSHNERISSIWRSVADPTVAHGTEKTLASVRPWSCIDDDGREHSLAALETSVPNRQALIMDAEDAADALLKYDRLRKYDLGEDLVLNGQQEPGMYVPQYIRLQDNPEVDGDGNPLYPDAYWGWMAVRGNNRTQKRQSIFRLSSGEVLAGVPAEKLGRTEGGVVCDPQVWLAEFSHLLNREFAESDEDLDPKTGARAHRAAAIAIVEAHLVIGTPTPQRLYRIVQMSNRRDHVNPPLEFDAVGRSRALGRGVLGMYVARQLMDEKTAEVLSGLAPIRELPDISSDMSVSELRDRRSMALLRALFPVDPLKRHLLQRALSENPPSQLKASEIHQRARAWSALTSESYPKPWNPRIGEIFTTKIRDGVVLSGRRLPDLLAAANTDNEAFEELVSYRAAHWLASFALVEPDRGSLDGQEAIDDAGGRVARERRTVTNVLQALRHEKKRMMAVGVLRELAAAMDDGDRSPWRVSSNGTQLPGRAMTPVWFDMEFPKEMGTRPRRAPVPPPAAPPTTSAPRATTPAREQVGARAETEPPALTGATGPAAVLPAQGAPAAHPAQPAIPASPPPGPPAPDALMVRIEELIHGVSEGSTEIRQLLHELKNRADGAAASPPLTRGRADAAVRRINQTVARLRELPELVETMAESE</sequence>
<proteinExistence type="predicted"/>
<dbReference type="RefSeq" id="WP_369777337.1">
    <property type="nucleotide sequence ID" value="NZ_CP165727.1"/>
</dbReference>
<evidence type="ECO:0000313" key="2">
    <source>
        <dbReference type="EMBL" id="XDV62964.1"/>
    </source>
</evidence>